<accession>A0ABV6NII6</accession>
<protein>
    <submittedName>
        <fullName evidence="1">DUF2777 family protein</fullName>
    </submittedName>
</protein>
<reference evidence="1 2" key="1">
    <citation type="submission" date="2024-09" db="EMBL/GenBank/DDBJ databases">
        <authorList>
            <person name="Sun Q."/>
            <person name="Mori K."/>
        </authorList>
    </citation>
    <scope>NUCLEOTIDE SEQUENCE [LARGE SCALE GENOMIC DNA]</scope>
    <source>
        <strain evidence="1 2">NCAIM B.02301</strain>
    </source>
</reference>
<dbReference type="InterPro" id="IPR024488">
    <property type="entry name" value="DUF2777"/>
</dbReference>
<dbReference type="Pfam" id="PF10949">
    <property type="entry name" value="DUF2777"/>
    <property type="match status" value="1"/>
</dbReference>
<evidence type="ECO:0000313" key="1">
    <source>
        <dbReference type="EMBL" id="MFC0559953.1"/>
    </source>
</evidence>
<gene>
    <name evidence="1" type="ORF">ACFFH4_12910</name>
</gene>
<proteinExistence type="predicted"/>
<organism evidence="1 2">
    <name type="scientific">Halalkalibacter alkalisediminis</name>
    <dbReference type="NCBI Taxonomy" id="935616"/>
    <lineage>
        <taxon>Bacteria</taxon>
        <taxon>Bacillati</taxon>
        <taxon>Bacillota</taxon>
        <taxon>Bacilli</taxon>
        <taxon>Bacillales</taxon>
        <taxon>Bacillaceae</taxon>
        <taxon>Halalkalibacter</taxon>
    </lineage>
</organism>
<name>A0ABV6NII6_9BACI</name>
<evidence type="ECO:0000313" key="2">
    <source>
        <dbReference type="Proteomes" id="UP001589833"/>
    </source>
</evidence>
<sequence>MDRKKAQSLIGKFIKVDDGVAGCYIAILKEINAEPRKPWKGVVQIKAVLMLPAINESNNQDRLLPYKEDQIIEFDGAKLSADCKQETPESYENSLVKSAQVFMNNLQAEQLLLEEKEKTVLSYFEDIGIDLHAIQSEDDENGEFIIYTFHHDGDRYILIDDQDERLDLQDCPFKISWKHKDQVITGIYESNGTFLSDNGVRYTPKEGAVFIIAKEQFDPYVILLNELEPTALASLEKNLAHHQLQHDDLVECHNSLLTQLLDGDGQKSFKGVNFLTYNGADGIVHVQHHYERELHRYKNDKVYDRFEFTTEQGKRSIVTYTNEYSH</sequence>
<dbReference type="Proteomes" id="UP001589833">
    <property type="component" value="Unassembled WGS sequence"/>
</dbReference>
<keyword evidence="2" id="KW-1185">Reference proteome</keyword>
<dbReference type="EMBL" id="JBHLTR010000017">
    <property type="protein sequence ID" value="MFC0559953.1"/>
    <property type="molecule type" value="Genomic_DNA"/>
</dbReference>
<dbReference type="RefSeq" id="WP_273840715.1">
    <property type="nucleotide sequence ID" value="NZ_JAQQWT010000002.1"/>
</dbReference>
<comment type="caution">
    <text evidence="1">The sequence shown here is derived from an EMBL/GenBank/DDBJ whole genome shotgun (WGS) entry which is preliminary data.</text>
</comment>